<organism evidence="2">
    <name type="scientific">Brassica campestris</name>
    <name type="common">Field mustard</name>
    <dbReference type="NCBI Taxonomy" id="3711"/>
    <lineage>
        <taxon>Eukaryota</taxon>
        <taxon>Viridiplantae</taxon>
        <taxon>Streptophyta</taxon>
        <taxon>Embryophyta</taxon>
        <taxon>Tracheophyta</taxon>
        <taxon>Spermatophyta</taxon>
        <taxon>Magnoliopsida</taxon>
        <taxon>eudicotyledons</taxon>
        <taxon>Gunneridae</taxon>
        <taxon>Pentapetalae</taxon>
        <taxon>rosids</taxon>
        <taxon>malvids</taxon>
        <taxon>Brassicales</taxon>
        <taxon>Brassicaceae</taxon>
        <taxon>Brassiceae</taxon>
        <taxon>Brassica</taxon>
    </lineage>
</organism>
<dbReference type="Proteomes" id="UP000694005">
    <property type="component" value="Chromosome A10"/>
</dbReference>
<reference evidence="2" key="1">
    <citation type="submission" date="2018-11" db="EMBL/GenBank/DDBJ databases">
        <authorList>
            <consortium name="Genoscope - CEA"/>
            <person name="William W."/>
        </authorList>
    </citation>
    <scope>NUCLEOTIDE SEQUENCE</scope>
</reference>
<dbReference type="AlphaFoldDB" id="A0A3P6DGS5"/>
<dbReference type="EMBL" id="LR031577">
    <property type="protein sequence ID" value="VDD18339.1"/>
    <property type="molecule type" value="Genomic_DNA"/>
</dbReference>
<protein>
    <submittedName>
        <fullName evidence="1">Uncharacterized protein</fullName>
    </submittedName>
</protein>
<proteinExistence type="predicted"/>
<gene>
    <name evidence="2" type="ORF">BRAA10T43838Z</name>
    <name evidence="1" type="ORF">BRAPAZ1V2_A10P18440.2</name>
</gene>
<dbReference type="EMBL" id="LS974626">
    <property type="protein sequence ID" value="CAG7910598.1"/>
    <property type="molecule type" value="Genomic_DNA"/>
</dbReference>
<dbReference type="Gramene" id="A10p18440.2_BraZ1">
    <property type="protein sequence ID" value="A10p18440.2_BraZ1.CDS"/>
    <property type="gene ID" value="A10g18440.2_BraZ1"/>
</dbReference>
<evidence type="ECO:0000313" key="2">
    <source>
        <dbReference type="EMBL" id="VDD18339.1"/>
    </source>
</evidence>
<evidence type="ECO:0000313" key="1">
    <source>
        <dbReference type="EMBL" id="CAG7910598.1"/>
    </source>
</evidence>
<accession>A0A3P6DGS5</accession>
<sequence>MRDFNEITCYPQRELEAREEKAYLSFLIREIKCHGQKKSCGYVWCHLNQILGNEDWHEKFSHIKVQYLRMRGQIIVQYLQISCPYQPEKKKFQI</sequence>
<name>A0A3P6DGS5_BRACM</name>